<comment type="similarity">
    <text evidence="3 6">Belongs to the MoeA family.</text>
</comment>
<dbReference type="EC" id="2.10.1.1" evidence="6"/>
<dbReference type="Pfam" id="PF12727">
    <property type="entry name" value="PBP_like"/>
    <property type="match status" value="1"/>
</dbReference>
<evidence type="ECO:0000256" key="2">
    <source>
        <dbReference type="ARBA" id="ARBA00005046"/>
    </source>
</evidence>
<evidence type="ECO:0000256" key="6">
    <source>
        <dbReference type="RuleBase" id="RU365090"/>
    </source>
</evidence>
<evidence type="ECO:0000259" key="7">
    <source>
        <dbReference type="SMART" id="SM00852"/>
    </source>
</evidence>
<dbReference type="PANTHER" id="PTHR10192">
    <property type="entry name" value="MOLYBDOPTERIN BIOSYNTHESIS PROTEIN"/>
    <property type="match status" value="1"/>
</dbReference>
<evidence type="ECO:0000313" key="8">
    <source>
        <dbReference type="EMBL" id="MCJ8499871.1"/>
    </source>
</evidence>
<comment type="cofactor">
    <cofactor evidence="6">
        <name>Mg(2+)</name>
        <dbReference type="ChEBI" id="CHEBI:18420"/>
    </cofactor>
</comment>
<keyword evidence="6" id="KW-0460">Magnesium</keyword>
<dbReference type="SMART" id="SM00852">
    <property type="entry name" value="MoCF_biosynth"/>
    <property type="match status" value="1"/>
</dbReference>
<dbReference type="PANTHER" id="PTHR10192:SF16">
    <property type="entry name" value="MOLYBDOPTERIN MOLYBDENUMTRANSFERASE"/>
    <property type="match status" value="1"/>
</dbReference>
<dbReference type="Gene3D" id="3.90.105.10">
    <property type="entry name" value="Molybdopterin biosynthesis moea protein, domain 2"/>
    <property type="match status" value="1"/>
</dbReference>
<comment type="caution">
    <text evidence="8">The sequence shown here is derived from an EMBL/GenBank/DDBJ whole genome shotgun (WGS) entry which is preliminary data.</text>
</comment>
<keyword evidence="9" id="KW-1185">Reference proteome</keyword>
<dbReference type="InterPro" id="IPR036135">
    <property type="entry name" value="MoeA_linker/N_sf"/>
</dbReference>
<dbReference type="NCBIfam" id="NF011068">
    <property type="entry name" value="PRK14498.1"/>
    <property type="match status" value="1"/>
</dbReference>
<dbReference type="InterPro" id="IPR036688">
    <property type="entry name" value="MoeA_C_domain_IV_sf"/>
</dbReference>
<evidence type="ECO:0000256" key="1">
    <source>
        <dbReference type="ARBA" id="ARBA00002901"/>
    </source>
</evidence>
<dbReference type="SUPFAM" id="SSF53218">
    <property type="entry name" value="Molybdenum cofactor biosynthesis proteins"/>
    <property type="match status" value="1"/>
</dbReference>
<comment type="catalytic activity">
    <reaction evidence="5">
        <text>adenylyl-molybdopterin + molybdate = Mo-molybdopterin + AMP + H(+)</text>
        <dbReference type="Rhea" id="RHEA:35047"/>
        <dbReference type="ChEBI" id="CHEBI:15378"/>
        <dbReference type="ChEBI" id="CHEBI:36264"/>
        <dbReference type="ChEBI" id="CHEBI:62727"/>
        <dbReference type="ChEBI" id="CHEBI:71302"/>
        <dbReference type="ChEBI" id="CHEBI:456215"/>
        <dbReference type="EC" id="2.10.1.1"/>
    </reaction>
</comment>
<keyword evidence="6" id="KW-0500">Molybdenum</keyword>
<dbReference type="Pfam" id="PF00994">
    <property type="entry name" value="MoCF_biosynth"/>
    <property type="match status" value="1"/>
</dbReference>
<dbReference type="Gene3D" id="2.170.190.11">
    <property type="entry name" value="Molybdopterin biosynthesis moea protein, domain 3"/>
    <property type="match status" value="1"/>
</dbReference>
<dbReference type="SUPFAM" id="SSF63882">
    <property type="entry name" value="MoeA N-terminal region -like"/>
    <property type="match status" value="1"/>
</dbReference>
<accession>A0AA41R351</accession>
<dbReference type="RefSeq" id="WP_246903453.1">
    <property type="nucleotide sequence ID" value="NZ_JALJRB010000003.1"/>
</dbReference>
<name>A0AA41R351_9BACT</name>
<dbReference type="SUPFAM" id="SSF63867">
    <property type="entry name" value="MoeA C-terminal domain-like"/>
    <property type="match status" value="1"/>
</dbReference>
<dbReference type="InterPro" id="IPR005111">
    <property type="entry name" value="MoeA_C_domain_IV"/>
</dbReference>
<evidence type="ECO:0000256" key="4">
    <source>
        <dbReference type="ARBA" id="ARBA00023150"/>
    </source>
</evidence>
<dbReference type="Gene3D" id="3.40.190.10">
    <property type="entry name" value="Periplasmic binding protein-like II"/>
    <property type="match status" value="1"/>
</dbReference>
<sequence length="642" mass="67973">MSPKRNIYLQMKSLAEARRIVLDAFGDNPLGTETVATADAVGRVLAAPVTARFSSPGYHAAAMDGIAVNAKHTFGAHPDRPKQLAVGREAFPVNTGHLLPPGTDAVIMIEHVQTVDAEHIQIEAPAYPWQHVRKMGEDIVATEMLFARLQPITPYCVGALLAAGLFEVPVLARPRVAVIPTGAELVDWQRLGPTEAPAPGCIIESNSYLLGALVQAAGGTFQRHDPVGDDVQRIGDAVAVAVAEGAHMVLLVGGSSAGSEDFARATLEARGEILVHGVTMMPGKPTIAASLAGTPVFGMPGYPVSTIMAFEQLVQPLMTRMLGQLPEQRPTMQVVPTRKMASKLGVEEFVRVKIGQVGERRVATALPRGAGQITSITEADGIIRIPANSEGVGPDGAVTAELLKPAAAISNTIVVVGSHDNTLDLLADELRAQSAHLSLSSSHVGSMGGLMAVKRGVCHMAGTHLLDEATGSYNLSYIQRYLPDVPVRLVHLVMRDQGLIVPAGNPKGIKGIEDLAREEVRFINRQGGSGTRILLDYRLKQLDMDPATIAGYATEEFTHMAVAAAVLSGAADVGLGIHAAARALGLDFIPVVTEQYDLLVTQAHFDTPAVQSLLAVINSSRFKQRVASLGGYHTERTGELLL</sequence>
<keyword evidence="6" id="KW-0479">Metal-binding</keyword>
<dbReference type="AlphaFoldDB" id="A0AA41R351"/>
<dbReference type="Pfam" id="PF03454">
    <property type="entry name" value="MoeA_C"/>
    <property type="match status" value="1"/>
</dbReference>
<dbReference type="EMBL" id="JALJRB010000003">
    <property type="protein sequence ID" value="MCJ8499871.1"/>
    <property type="molecule type" value="Genomic_DNA"/>
</dbReference>
<dbReference type="Gene3D" id="2.40.340.10">
    <property type="entry name" value="MoeA, C-terminal, domain IV"/>
    <property type="match status" value="1"/>
</dbReference>
<evidence type="ECO:0000256" key="3">
    <source>
        <dbReference type="ARBA" id="ARBA00010763"/>
    </source>
</evidence>
<dbReference type="GO" id="GO:0006777">
    <property type="term" value="P:Mo-molybdopterin cofactor biosynthetic process"/>
    <property type="evidence" value="ECO:0007669"/>
    <property type="project" value="UniProtKB-UniRule"/>
</dbReference>
<dbReference type="GO" id="GO:0061599">
    <property type="term" value="F:molybdopterin molybdotransferase activity"/>
    <property type="evidence" value="ECO:0007669"/>
    <property type="project" value="UniProtKB-UniRule"/>
</dbReference>
<dbReference type="Proteomes" id="UP001165427">
    <property type="component" value="Unassembled WGS sequence"/>
</dbReference>
<feature type="domain" description="MoaB/Mog" evidence="7">
    <location>
        <begin position="177"/>
        <end position="320"/>
    </location>
</feature>
<dbReference type="GO" id="GO:0046872">
    <property type="term" value="F:metal ion binding"/>
    <property type="evidence" value="ECO:0007669"/>
    <property type="project" value="UniProtKB-UniRule"/>
</dbReference>
<comment type="function">
    <text evidence="1 6">Catalyzes the insertion of molybdate into adenylated molybdopterin with the concomitant release of AMP.</text>
</comment>
<dbReference type="InterPro" id="IPR001453">
    <property type="entry name" value="MoaB/Mog_dom"/>
</dbReference>
<gene>
    <name evidence="8" type="ORF">MRX98_04745</name>
</gene>
<evidence type="ECO:0000256" key="5">
    <source>
        <dbReference type="ARBA" id="ARBA00047317"/>
    </source>
</evidence>
<dbReference type="InterPro" id="IPR038987">
    <property type="entry name" value="MoeA-like"/>
</dbReference>
<proteinExistence type="inferred from homology"/>
<dbReference type="SUPFAM" id="SSF53850">
    <property type="entry name" value="Periplasmic binding protein-like II"/>
    <property type="match status" value="1"/>
</dbReference>
<dbReference type="InterPro" id="IPR036425">
    <property type="entry name" value="MoaB/Mog-like_dom_sf"/>
</dbReference>
<dbReference type="Pfam" id="PF03453">
    <property type="entry name" value="MoeA_N"/>
    <property type="match status" value="1"/>
</dbReference>
<evidence type="ECO:0000313" key="9">
    <source>
        <dbReference type="Proteomes" id="UP001165427"/>
    </source>
</evidence>
<protein>
    <recommendedName>
        <fullName evidence="6">Molybdopterin molybdenumtransferase</fullName>
        <ecNumber evidence="6">2.10.1.1</ecNumber>
    </recommendedName>
</protein>
<keyword evidence="4 6" id="KW-0501">Molybdenum cofactor biosynthesis</keyword>
<dbReference type="InterPro" id="IPR005110">
    <property type="entry name" value="MoeA_linker/N"/>
</dbReference>
<dbReference type="InterPro" id="IPR024370">
    <property type="entry name" value="PBP_domain"/>
</dbReference>
<reference evidence="8" key="1">
    <citation type="submission" date="2022-04" db="EMBL/GenBank/DDBJ databases">
        <title>Desulfatitalea alkaliphila sp. nov., a novel anaerobic sulfate-reducing bacterium isolated from terrestrial mud volcano, Taman Peninsula, Russia.</title>
        <authorList>
            <person name="Khomyakova M.A."/>
            <person name="Merkel A.Y."/>
            <person name="Slobodkin A.I."/>
        </authorList>
    </citation>
    <scope>NUCLEOTIDE SEQUENCE</scope>
    <source>
        <strain evidence="8">M08but</strain>
    </source>
</reference>
<dbReference type="GO" id="GO:0005829">
    <property type="term" value="C:cytosol"/>
    <property type="evidence" value="ECO:0007669"/>
    <property type="project" value="TreeGrafter"/>
</dbReference>
<keyword evidence="6" id="KW-0808">Transferase</keyword>
<comment type="pathway">
    <text evidence="2 6">Cofactor biosynthesis; molybdopterin biosynthesis.</text>
</comment>
<dbReference type="Gene3D" id="3.40.980.10">
    <property type="entry name" value="MoaB/Mog-like domain"/>
    <property type="match status" value="1"/>
</dbReference>
<organism evidence="8 9">
    <name type="scientific">Desulfatitalea alkaliphila</name>
    <dbReference type="NCBI Taxonomy" id="2929485"/>
    <lineage>
        <taxon>Bacteria</taxon>
        <taxon>Pseudomonadati</taxon>
        <taxon>Thermodesulfobacteriota</taxon>
        <taxon>Desulfobacteria</taxon>
        <taxon>Desulfobacterales</taxon>
        <taxon>Desulfosarcinaceae</taxon>
        <taxon>Desulfatitalea</taxon>
    </lineage>
</organism>
<dbReference type="CDD" id="cd00887">
    <property type="entry name" value="MoeA"/>
    <property type="match status" value="1"/>
</dbReference>